<dbReference type="Proteomes" id="UP000027178">
    <property type="component" value="Unassembled WGS sequence"/>
</dbReference>
<sequence length="1488" mass="157445">MNEDEAFDLLAARLAAVETDEAAVAWFGTAEAFAATAVLRAGGVPPAAELPFEVALVLGWSDLYGYAAGGDSDPSLLGEGLLCLLLVRRHAPERIPPVFAPALAVAAGEPVGADGPGVELANTVALSVLVAYLRWQHPGAPAVAAALLRRAADDCPADDPMRGTVLSSLGLALVDDWFDRGAHPSLAEAVRAGRAAVAAAPDEPGEQARRHGNLALALRVRAAAGPGDGLLAEAVAEARTAIGRCPPDDPRVATYRAELGACLAQAALFEDDHAVLPEAAAVLRAAVRAADRGLPGLTDRLSNLGMVLIARAAVEDEPGLRAEGIAFCRQAVDAAGSTGLRLRYLCNLGFALLRFGTGDDADALAAALQAAELAPAGSPQVAAEALTLASVALTRRHLAGGRPEDLAAAVARGAEGLDTTPPEFPALRVERGSALAELLLLRAESAGADDPSAEPVALLRRLVEELPEPSADRATALRNLADHLLRSAVDHGRSDRAAGAADRYRECLALPSPGPRVEADVRFKLGTALLLAAPDDEAAWRQAVAAMDRAVALLPEGDPQRLDLQYRLGCHWVGHAIDTRDLAAYRKGLAGLSAVVTADGPCPASERAEHLAQLGTALLGFATQGGGEEHAGRAVEHLEQALAMAPAEGGQRLNTVHRLADALHSSASLRSDTAALDRAFDLLTEALAEPGGYPEDRIDCLVALGGNLRLRFHFTGDPAHLERSVARLREAVALAAPAPHPRALVGLSSSLCDLYGFRHDTALRTEAMDSGRAALALLPEHDPDTASVRAALGDLEWSLAVEAGSEELMDAALDTLRAALAAAPEGHADRPTVLTHLGTAYLHRASRTGDRSWEIQAVTAFRAALESCGPTAAQRPMLLNNLGLALFVLAGTTGEDALHEQAIGLLSEAAALRGGMAAARERAALNLTLMQYQQARAAEDVRASTAACRRFEDLVLELGSPHPLRTTALTRLAIAGLGTADLLPERTARTALRRAVAAAREALADDTQDADPMHPTARRVLAVAQLRRARLGEQVDLAEALRLSRHNAEDPTLPPHTRLEAARLWGTIAAHADRAAEALKGFARAVELLPQVAPRHLTRLDQEDRLSSGRGLASSAAAFAIRAGDPERALALLEQGRGVLLAQGLENHGDLSRLRALDPARAAEFERIRDRLSREHPLARQFAGTELPDAFFVRSSGDPSGAAAALRETEELHALSRRWDRLLDEIRALPELEDFLRPPSTRRLLSAAERGPVVVVNVSDYGSHALILAAPPGGAPHIDVLPLPDLTPNELAYAVTVFGEHGIDLAYGDQGVAQARRTMRALGLVLEWLWNSVTGPVLDRLRLRGTPLDGEDWPRLWWCPTGRLASLPLHAAGKGQDFPGTWVMDRVVSSYTPTVRSLLRARRRSTAPGRRDRRPPRWWSRSPGRPAARRCPAPAPRPTRWPNCSPAGCGWTASGRGWRRCSGRWSGTPGRTSAVTASATRAAPRTAG</sequence>
<comment type="caution">
    <text evidence="2">The sequence shown here is derived from an EMBL/GenBank/DDBJ whole genome shotgun (WGS) entry which is preliminary data.</text>
</comment>
<evidence type="ECO:0008006" key="4">
    <source>
        <dbReference type="Google" id="ProtNLM"/>
    </source>
</evidence>
<evidence type="ECO:0000313" key="3">
    <source>
        <dbReference type="Proteomes" id="UP000027178"/>
    </source>
</evidence>
<dbReference type="Gene3D" id="1.25.40.10">
    <property type="entry name" value="Tetratricopeptide repeat domain"/>
    <property type="match status" value="2"/>
</dbReference>
<evidence type="ECO:0000256" key="1">
    <source>
        <dbReference type="SAM" id="MobiDB-lite"/>
    </source>
</evidence>
<reference evidence="2 3" key="1">
    <citation type="submission" date="2014-05" db="EMBL/GenBank/DDBJ databases">
        <title>Draft Genome Sequence of Kitasatospora cheerisanensis KCTC 2395.</title>
        <authorList>
            <person name="Nam D.H."/>
        </authorList>
    </citation>
    <scope>NUCLEOTIDE SEQUENCE [LARGE SCALE GENOMIC DNA]</scope>
    <source>
        <strain evidence="2 3">KCTC 2395</strain>
    </source>
</reference>
<name>A0A066Z5B5_9ACTN</name>
<feature type="compositionally biased region" description="Low complexity" evidence="1">
    <location>
        <begin position="1417"/>
        <end position="1432"/>
    </location>
</feature>
<dbReference type="InterPro" id="IPR011990">
    <property type="entry name" value="TPR-like_helical_dom_sf"/>
</dbReference>
<proteinExistence type="predicted"/>
<organism evidence="2 3">
    <name type="scientific">Kitasatospora cheerisanensis KCTC 2395</name>
    <dbReference type="NCBI Taxonomy" id="1348663"/>
    <lineage>
        <taxon>Bacteria</taxon>
        <taxon>Bacillati</taxon>
        <taxon>Actinomycetota</taxon>
        <taxon>Actinomycetes</taxon>
        <taxon>Kitasatosporales</taxon>
        <taxon>Streptomycetaceae</taxon>
        <taxon>Kitasatospora</taxon>
    </lineage>
</organism>
<dbReference type="HOGENOM" id="CLU_001305_0_4_11"/>
<dbReference type="eggNOG" id="COG4995">
    <property type="taxonomic scope" value="Bacteria"/>
</dbReference>
<dbReference type="PATRIC" id="fig|1348663.4.peg.777"/>
<evidence type="ECO:0000313" key="2">
    <source>
        <dbReference type="EMBL" id="KDN87444.1"/>
    </source>
</evidence>
<accession>A0A066Z5B5</accession>
<gene>
    <name evidence="2" type="ORF">KCH_08160</name>
</gene>
<feature type="compositionally biased region" description="Low complexity" evidence="1">
    <location>
        <begin position="1463"/>
        <end position="1488"/>
    </location>
</feature>
<dbReference type="eggNOG" id="COG2909">
    <property type="taxonomic scope" value="Bacteria"/>
</dbReference>
<feature type="compositionally biased region" description="Basic residues" evidence="1">
    <location>
        <begin position="1402"/>
        <end position="1416"/>
    </location>
</feature>
<dbReference type="EMBL" id="JNBY01000035">
    <property type="protein sequence ID" value="KDN87444.1"/>
    <property type="molecule type" value="Genomic_DNA"/>
</dbReference>
<feature type="region of interest" description="Disordered" evidence="1">
    <location>
        <begin position="1462"/>
        <end position="1488"/>
    </location>
</feature>
<feature type="region of interest" description="Disordered" evidence="1">
    <location>
        <begin position="1402"/>
        <end position="1446"/>
    </location>
</feature>
<keyword evidence="3" id="KW-1185">Reference proteome</keyword>
<protein>
    <recommendedName>
        <fullName evidence="4">CHAT domain-containing protein</fullName>
    </recommendedName>
</protein>